<name>A0ABW2V3Y4_9BACL</name>
<reference evidence="2" key="1">
    <citation type="journal article" date="2019" name="Int. J. Syst. Evol. Microbiol.">
        <title>The Global Catalogue of Microorganisms (GCM) 10K type strain sequencing project: providing services to taxonomists for standard genome sequencing and annotation.</title>
        <authorList>
            <consortium name="The Broad Institute Genomics Platform"/>
            <consortium name="The Broad Institute Genome Sequencing Center for Infectious Disease"/>
            <person name="Wu L."/>
            <person name="Ma J."/>
        </authorList>
    </citation>
    <scope>NUCLEOTIDE SEQUENCE [LARGE SCALE GENOMIC DNA]</scope>
    <source>
        <strain evidence="2">JCM 18657</strain>
    </source>
</reference>
<proteinExistence type="predicted"/>
<accession>A0ABW2V3Y4</accession>
<keyword evidence="2" id="KW-1185">Reference proteome</keyword>
<dbReference type="RefSeq" id="WP_138790260.1">
    <property type="nucleotide sequence ID" value="NZ_JBHTGQ010000008.1"/>
</dbReference>
<evidence type="ECO:0000313" key="2">
    <source>
        <dbReference type="Proteomes" id="UP001596528"/>
    </source>
</evidence>
<dbReference type="EMBL" id="JBHTGQ010000008">
    <property type="protein sequence ID" value="MFC7748993.1"/>
    <property type="molecule type" value="Genomic_DNA"/>
</dbReference>
<dbReference type="Proteomes" id="UP001596528">
    <property type="component" value="Unassembled WGS sequence"/>
</dbReference>
<sequence length="103" mass="11954">MPDQVKKALDVMLGNWERMADADMDDAESSADSFQDSFYAMVEELRRWTDGLSERPASLEAFMELPLVKDIVDRLPDPLRLNFETEAEWIVENVVRDEEDPME</sequence>
<protein>
    <submittedName>
        <fullName evidence="1">Uncharacterized protein</fullName>
    </submittedName>
</protein>
<gene>
    <name evidence="1" type="ORF">ACFQWB_03405</name>
</gene>
<comment type="caution">
    <text evidence="1">The sequence shown here is derived from an EMBL/GenBank/DDBJ whole genome shotgun (WGS) entry which is preliminary data.</text>
</comment>
<organism evidence="1 2">
    <name type="scientific">Paenibacillus thermoaerophilus</name>
    <dbReference type="NCBI Taxonomy" id="1215385"/>
    <lineage>
        <taxon>Bacteria</taxon>
        <taxon>Bacillati</taxon>
        <taxon>Bacillota</taxon>
        <taxon>Bacilli</taxon>
        <taxon>Bacillales</taxon>
        <taxon>Paenibacillaceae</taxon>
        <taxon>Paenibacillus</taxon>
    </lineage>
</organism>
<evidence type="ECO:0000313" key="1">
    <source>
        <dbReference type="EMBL" id="MFC7748993.1"/>
    </source>
</evidence>